<dbReference type="AlphaFoldDB" id="A0AA39LUI6"/>
<dbReference type="GO" id="GO:0032426">
    <property type="term" value="C:stereocilium tip"/>
    <property type="evidence" value="ECO:0007669"/>
    <property type="project" value="TreeGrafter"/>
</dbReference>
<comment type="caution">
    <text evidence="7">The sequence shown here is derived from an EMBL/GenBank/DDBJ whole genome shotgun (WGS) entry which is preliminary data.</text>
</comment>
<evidence type="ECO:0000313" key="8">
    <source>
        <dbReference type="Proteomes" id="UP001175271"/>
    </source>
</evidence>
<keyword evidence="8" id="KW-1185">Reference proteome</keyword>
<reference evidence="7" key="1">
    <citation type="submission" date="2023-06" db="EMBL/GenBank/DDBJ databases">
        <title>Genomic analysis of the entomopathogenic nematode Steinernema hermaphroditum.</title>
        <authorList>
            <person name="Schwarz E.M."/>
            <person name="Heppert J.K."/>
            <person name="Baniya A."/>
            <person name="Schwartz H.T."/>
            <person name="Tan C.-H."/>
            <person name="Antoshechkin I."/>
            <person name="Sternberg P.W."/>
            <person name="Goodrich-Blair H."/>
            <person name="Dillman A.R."/>
        </authorList>
    </citation>
    <scope>NUCLEOTIDE SEQUENCE</scope>
    <source>
        <strain evidence="7">PS9179</strain>
        <tissue evidence="7">Whole animal</tissue>
    </source>
</reference>
<keyword evidence="5" id="KW-0812">Transmembrane</keyword>
<gene>
    <name evidence="7" type="ORF">QR680_005265</name>
</gene>
<accession>A0AA39LUI6</accession>
<feature type="region of interest" description="Disordered" evidence="4">
    <location>
        <begin position="202"/>
        <end position="228"/>
    </location>
</feature>
<dbReference type="GO" id="GO:0005886">
    <property type="term" value="C:plasma membrane"/>
    <property type="evidence" value="ECO:0007669"/>
    <property type="project" value="TreeGrafter"/>
</dbReference>
<feature type="compositionally biased region" description="Polar residues" evidence="4">
    <location>
        <begin position="202"/>
        <end position="217"/>
    </location>
</feature>
<keyword evidence="5" id="KW-0472">Membrane</keyword>
<sequence length="371" mass="39704">MGVECSGNGVQALWILDALLNLLISLQKIAFFCRLSVDSSEENFEYDTIGILGCPQRDRFVDAKIRRSVDMASGAVIKLEPVEPVSAASASAPLDDGFALVRIDKGHDGLGFSIVGGSDDNHIPGDPSIFVSRVKIGGAAETHLQEGDRIVSVNGTLLEDLTHDEAVSILRGLQLGTCDIVVEHQAETRILKRPANYILTGSSAVKTPSTPSASDSPKNVPKSILKKPNSPMAATMTISSTDGSARLPSTHLSNDFTSEAVAKEIFKNNLTNAVLENFASSSSVFSDQESLYNGGFIHKHEEPDDEDKMSVSTVSVAPSTTSYYEEIRRVPAESSGILDPANPKTEVAVVLLGIAAITLATYGAYRYFSRR</sequence>
<dbReference type="EMBL" id="JAUCMV010000003">
    <property type="protein sequence ID" value="KAK0410671.1"/>
    <property type="molecule type" value="Genomic_DNA"/>
</dbReference>
<keyword evidence="5" id="KW-1133">Transmembrane helix</keyword>
<keyword evidence="2" id="KW-0677">Repeat</keyword>
<keyword evidence="3" id="KW-0966">Cell projection</keyword>
<dbReference type="InterPro" id="IPR001478">
    <property type="entry name" value="PDZ"/>
</dbReference>
<dbReference type="InterPro" id="IPR036034">
    <property type="entry name" value="PDZ_sf"/>
</dbReference>
<evidence type="ECO:0000256" key="1">
    <source>
        <dbReference type="ARBA" id="ARBA00004316"/>
    </source>
</evidence>
<dbReference type="SMART" id="SM00228">
    <property type="entry name" value="PDZ"/>
    <property type="match status" value="1"/>
</dbReference>
<dbReference type="GO" id="GO:0005929">
    <property type="term" value="C:cilium"/>
    <property type="evidence" value="ECO:0007669"/>
    <property type="project" value="TreeGrafter"/>
</dbReference>
<organism evidence="7 8">
    <name type="scientific">Steinernema hermaphroditum</name>
    <dbReference type="NCBI Taxonomy" id="289476"/>
    <lineage>
        <taxon>Eukaryota</taxon>
        <taxon>Metazoa</taxon>
        <taxon>Ecdysozoa</taxon>
        <taxon>Nematoda</taxon>
        <taxon>Chromadorea</taxon>
        <taxon>Rhabditida</taxon>
        <taxon>Tylenchina</taxon>
        <taxon>Panagrolaimomorpha</taxon>
        <taxon>Strongyloidoidea</taxon>
        <taxon>Steinernematidae</taxon>
        <taxon>Steinernema</taxon>
    </lineage>
</organism>
<dbReference type="Gene3D" id="2.30.42.10">
    <property type="match status" value="1"/>
</dbReference>
<protein>
    <recommendedName>
        <fullName evidence="6">PDZ domain-containing protein</fullName>
    </recommendedName>
</protein>
<dbReference type="Pfam" id="PF00595">
    <property type="entry name" value="PDZ"/>
    <property type="match status" value="1"/>
</dbReference>
<dbReference type="PROSITE" id="PS50106">
    <property type="entry name" value="PDZ"/>
    <property type="match status" value="1"/>
</dbReference>
<evidence type="ECO:0000313" key="7">
    <source>
        <dbReference type="EMBL" id="KAK0410671.1"/>
    </source>
</evidence>
<comment type="subcellular location">
    <subcellularLocation>
        <location evidence="1">Cell projection</location>
    </subcellularLocation>
</comment>
<evidence type="ECO:0000256" key="2">
    <source>
        <dbReference type="ARBA" id="ARBA00022737"/>
    </source>
</evidence>
<evidence type="ECO:0000256" key="5">
    <source>
        <dbReference type="SAM" id="Phobius"/>
    </source>
</evidence>
<dbReference type="PANTHER" id="PTHR23116">
    <property type="entry name" value="PDZ DOMAIN CONTAINING WHIRLIN AND HARMONIN-RELATED"/>
    <property type="match status" value="1"/>
</dbReference>
<evidence type="ECO:0000256" key="4">
    <source>
        <dbReference type="SAM" id="MobiDB-lite"/>
    </source>
</evidence>
<feature type="transmembrane region" description="Helical" evidence="5">
    <location>
        <begin position="347"/>
        <end position="368"/>
    </location>
</feature>
<dbReference type="Proteomes" id="UP001175271">
    <property type="component" value="Unassembled WGS sequence"/>
</dbReference>
<feature type="domain" description="PDZ" evidence="6">
    <location>
        <begin position="100"/>
        <end position="171"/>
    </location>
</feature>
<proteinExistence type="predicted"/>
<dbReference type="InterPro" id="IPR051844">
    <property type="entry name" value="USH2_Complex_Protein"/>
</dbReference>
<evidence type="ECO:0000259" key="6">
    <source>
        <dbReference type="PROSITE" id="PS50106"/>
    </source>
</evidence>
<name>A0AA39LUI6_9BILA</name>
<dbReference type="GO" id="GO:0002142">
    <property type="term" value="C:stereocilia ankle link complex"/>
    <property type="evidence" value="ECO:0007669"/>
    <property type="project" value="TreeGrafter"/>
</dbReference>
<dbReference type="SUPFAM" id="SSF50156">
    <property type="entry name" value="PDZ domain-like"/>
    <property type="match status" value="1"/>
</dbReference>
<evidence type="ECO:0000256" key="3">
    <source>
        <dbReference type="ARBA" id="ARBA00023273"/>
    </source>
</evidence>
<dbReference type="PANTHER" id="PTHR23116:SF36">
    <property type="entry name" value="HARMONIN"/>
    <property type="match status" value="1"/>
</dbReference>